<dbReference type="InterPro" id="IPR029066">
    <property type="entry name" value="PLP-binding_barrel"/>
</dbReference>
<comment type="pathway">
    <text evidence="6 8">Amino-acid biosynthesis; L-lysine biosynthesis via DAP pathway; L-lysine from DL-2,6-diaminopimelate: step 1/1.</text>
</comment>
<protein>
    <recommendedName>
        <fullName evidence="6 7">Diaminopimelate decarboxylase</fullName>
        <shortName evidence="6">DAP decarboxylase</shortName>
        <shortName evidence="6">DAPDC</shortName>
        <ecNumber evidence="6 7">4.1.1.20</ecNumber>
    </recommendedName>
</protein>
<dbReference type="HAMAP" id="MF_02120">
    <property type="entry name" value="LysA"/>
    <property type="match status" value="1"/>
</dbReference>
<dbReference type="SUPFAM" id="SSF51419">
    <property type="entry name" value="PLP-binding barrel"/>
    <property type="match status" value="1"/>
</dbReference>
<dbReference type="Pfam" id="PF02784">
    <property type="entry name" value="Orn_Arg_deC_N"/>
    <property type="match status" value="1"/>
</dbReference>
<comment type="caution">
    <text evidence="6">Lacks conserved residue(s) required for the propagation of feature annotation.</text>
</comment>
<dbReference type="EMBL" id="JAGIOF010000001">
    <property type="protein sequence ID" value="MBP2387554.1"/>
    <property type="molecule type" value="Genomic_DNA"/>
</dbReference>
<dbReference type="GO" id="GO:0008836">
    <property type="term" value="F:diaminopimelate decarboxylase activity"/>
    <property type="evidence" value="ECO:0007669"/>
    <property type="project" value="UniProtKB-EC"/>
</dbReference>
<dbReference type="CDD" id="cd06828">
    <property type="entry name" value="PLPDE_III_DapDC"/>
    <property type="match status" value="1"/>
</dbReference>
<dbReference type="RefSeq" id="WP_342592804.1">
    <property type="nucleotide sequence ID" value="NZ_BAAAJY010000011.1"/>
</dbReference>
<keyword evidence="2 6" id="KW-0210">Decarboxylase</keyword>
<keyword evidence="11" id="KW-1185">Reference proteome</keyword>
<feature type="binding site" evidence="6">
    <location>
        <position position="355"/>
    </location>
    <ligand>
        <name>substrate</name>
    </ligand>
</feature>
<evidence type="ECO:0000256" key="7">
    <source>
        <dbReference type="NCBIfam" id="TIGR01048"/>
    </source>
</evidence>
<feature type="domain" description="Orn/DAP/Arg decarboxylase 2 N-terminal" evidence="9">
    <location>
        <begin position="57"/>
        <end position="292"/>
    </location>
</feature>
<dbReference type="NCBIfam" id="TIGR01048">
    <property type="entry name" value="lysA"/>
    <property type="match status" value="1"/>
</dbReference>
<organism evidence="10 11">
    <name type="scientific">Paeniglutamicibacter kerguelensis</name>
    <dbReference type="NCBI Taxonomy" id="254788"/>
    <lineage>
        <taxon>Bacteria</taxon>
        <taxon>Bacillati</taxon>
        <taxon>Actinomycetota</taxon>
        <taxon>Actinomycetes</taxon>
        <taxon>Micrococcales</taxon>
        <taxon>Micrococcaceae</taxon>
        <taxon>Paeniglutamicibacter</taxon>
    </lineage>
</organism>
<name>A0ABS4XGG0_9MICC</name>
<feature type="binding site" evidence="6">
    <location>
        <position position="247"/>
    </location>
    <ligand>
        <name>pyridoxal 5'-phosphate</name>
        <dbReference type="ChEBI" id="CHEBI:597326"/>
    </ligand>
</feature>
<proteinExistence type="inferred from homology"/>
<dbReference type="PRINTS" id="PR01181">
    <property type="entry name" value="DAPDCRBXLASE"/>
</dbReference>
<keyword evidence="4 6" id="KW-0457">Lysine biosynthesis</keyword>
<accession>A0ABS4XGG0</accession>
<evidence type="ECO:0000256" key="1">
    <source>
        <dbReference type="ARBA" id="ARBA00001933"/>
    </source>
</evidence>
<comment type="subunit">
    <text evidence="6">Homodimer.</text>
</comment>
<dbReference type="InterPro" id="IPR009006">
    <property type="entry name" value="Ala_racemase/Decarboxylase_C"/>
</dbReference>
<feature type="binding site" evidence="6">
    <location>
        <position position="383"/>
    </location>
    <ligand>
        <name>pyridoxal 5'-phosphate</name>
        <dbReference type="ChEBI" id="CHEBI:597326"/>
    </ligand>
</feature>
<sequence>MTQQAAPSVDLLMEILPEESTISDTGELSIGGVPVTELARQYGTPAYIMDETGLRRQIRRFVDGISSRRPNSEVLFASKSLPCVAMYAIAQAEGLSVDVAGGGELMMALTAGVSPERIYLHGNAKSNQEIQMALEAGIRAIIVDNFDDLDRIEKLAAKPQKVLLRMIPGITPATHASQVTGGNDSKFGLPPADITRAIARIEAHPMLEFEGIHVHIGSQVLETEPFAAAVRSVAEFGSFSTYDVGGGLGVKYTYDEVAPSVDSYLDTITEAADRLLPADAKLIIEPGRSIVARAGITLYTVNTVKTTGKTFVAVNGGMADNMDIALTGQRYEALLATKIGVEPTVVADVVGRQCESGDLMCQDVALPDPQVGDLVVMPATGAYAYTLANNYNGACKPPVIFCADGSSTLAVARETYEDLLHTQQPALQRRW</sequence>
<feature type="binding site" evidence="6">
    <location>
        <begin position="285"/>
        <end position="288"/>
    </location>
    <ligand>
        <name>pyridoxal 5'-phosphate</name>
        <dbReference type="ChEBI" id="CHEBI:597326"/>
    </ligand>
</feature>
<evidence type="ECO:0000256" key="4">
    <source>
        <dbReference type="ARBA" id="ARBA00023154"/>
    </source>
</evidence>
<feature type="binding site" evidence="6">
    <location>
        <position position="288"/>
    </location>
    <ligand>
        <name>substrate</name>
    </ligand>
</feature>
<comment type="function">
    <text evidence="6">Specifically catalyzes the decarboxylation of meso-diaminopimelate (meso-DAP) to L-lysine.</text>
</comment>
<evidence type="ECO:0000256" key="8">
    <source>
        <dbReference type="RuleBase" id="RU003738"/>
    </source>
</evidence>
<evidence type="ECO:0000256" key="2">
    <source>
        <dbReference type="ARBA" id="ARBA00022793"/>
    </source>
</evidence>
<keyword evidence="5 6" id="KW-0456">Lyase</keyword>
<evidence type="ECO:0000259" key="9">
    <source>
        <dbReference type="Pfam" id="PF02784"/>
    </source>
</evidence>
<gene>
    <name evidence="6" type="primary">lysA</name>
    <name evidence="10" type="ORF">JOF47_003065</name>
</gene>
<evidence type="ECO:0000313" key="11">
    <source>
        <dbReference type="Proteomes" id="UP001296993"/>
    </source>
</evidence>
<dbReference type="Gene3D" id="3.20.20.10">
    <property type="entry name" value="Alanine racemase"/>
    <property type="match status" value="1"/>
</dbReference>
<reference evidence="10 11" key="1">
    <citation type="submission" date="2021-03" db="EMBL/GenBank/DDBJ databases">
        <title>Sequencing the genomes of 1000 actinobacteria strains.</title>
        <authorList>
            <person name="Klenk H.-P."/>
        </authorList>
    </citation>
    <scope>NUCLEOTIDE SEQUENCE [LARGE SCALE GENOMIC DNA]</scope>
    <source>
        <strain evidence="10 11">DSM 15797</strain>
    </source>
</reference>
<keyword evidence="3 6" id="KW-0663">Pyridoxal phosphate</keyword>
<comment type="catalytic activity">
    <reaction evidence="6 8">
        <text>meso-2,6-diaminopimelate + H(+) = L-lysine + CO2</text>
        <dbReference type="Rhea" id="RHEA:15101"/>
        <dbReference type="ChEBI" id="CHEBI:15378"/>
        <dbReference type="ChEBI" id="CHEBI:16526"/>
        <dbReference type="ChEBI" id="CHEBI:32551"/>
        <dbReference type="ChEBI" id="CHEBI:57791"/>
        <dbReference type="EC" id="4.1.1.20"/>
    </reaction>
</comment>
<dbReference type="PANTHER" id="PTHR43727">
    <property type="entry name" value="DIAMINOPIMELATE DECARBOXYLASE"/>
    <property type="match status" value="1"/>
</dbReference>
<comment type="similarity">
    <text evidence="6">Belongs to the Orn/Lys/Arg decarboxylase class-II family. LysA subfamily.</text>
</comment>
<dbReference type="SUPFAM" id="SSF50621">
    <property type="entry name" value="Alanine racemase C-terminal domain-like"/>
    <property type="match status" value="1"/>
</dbReference>
<comment type="caution">
    <text evidence="10">The sequence shown here is derived from an EMBL/GenBank/DDBJ whole genome shotgun (WGS) entry which is preliminary data.</text>
</comment>
<evidence type="ECO:0000256" key="6">
    <source>
        <dbReference type="HAMAP-Rule" id="MF_02120"/>
    </source>
</evidence>
<dbReference type="InterPro" id="IPR000183">
    <property type="entry name" value="Orn/DAP/Arg_de-COase"/>
</dbReference>
<evidence type="ECO:0000256" key="5">
    <source>
        <dbReference type="ARBA" id="ARBA00023239"/>
    </source>
</evidence>
<evidence type="ECO:0000256" key="3">
    <source>
        <dbReference type="ARBA" id="ARBA00022898"/>
    </source>
</evidence>
<dbReference type="PRINTS" id="PR01179">
    <property type="entry name" value="ODADCRBXLASE"/>
</dbReference>
<feature type="modified residue" description="N6-(pyridoxal phosphate)lysine" evidence="6">
    <location>
        <position position="79"/>
    </location>
</feature>
<comment type="cofactor">
    <cofactor evidence="1 6 8">
        <name>pyridoxal 5'-phosphate</name>
        <dbReference type="ChEBI" id="CHEBI:597326"/>
    </cofactor>
</comment>
<dbReference type="PANTHER" id="PTHR43727:SF2">
    <property type="entry name" value="GROUP IV DECARBOXYLASE"/>
    <property type="match status" value="1"/>
</dbReference>
<dbReference type="Proteomes" id="UP001296993">
    <property type="component" value="Unassembled WGS sequence"/>
</dbReference>
<dbReference type="InterPro" id="IPR002986">
    <property type="entry name" value="DAP_deCOOHase_LysA"/>
</dbReference>
<dbReference type="EC" id="4.1.1.20" evidence="6 7"/>
<dbReference type="Gene3D" id="2.40.37.10">
    <property type="entry name" value="Lyase, Ornithine Decarboxylase, Chain A, domain 1"/>
    <property type="match status" value="1"/>
</dbReference>
<feature type="binding site" evidence="6">
    <location>
        <position position="383"/>
    </location>
    <ligand>
        <name>substrate</name>
    </ligand>
</feature>
<evidence type="ECO:0000313" key="10">
    <source>
        <dbReference type="EMBL" id="MBP2387554.1"/>
    </source>
</evidence>
<keyword evidence="6" id="KW-0028">Amino-acid biosynthesis</keyword>
<dbReference type="InterPro" id="IPR022644">
    <property type="entry name" value="De-COase2_N"/>
</dbReference>